<feature type="domain" description="HAT C-terminal dimerisation" evidence="1">
    <location>
        <begin position="121"/>
        <end position="164"/>
    </location>
</feature>
<dbReference type="OrthoDB" id="2423954at2759"/>
<sequence length="195" mass="22012">WANCDQGVFIAAVIANPFYGVAPFNKISLTTRAGLAALFGCLWLHFYKENAPTELFTDLEGYLASSGDFAYMNMYKNSLLARSEATVHFIDFISKFFASTPVDALDVWSASSHPGTEPRPLHKIARRLLSICPNSASCERLFSVFGGILTKWRNRLSTENLTRLAELKLYVHEEHVRDDAVKKRLKRKHANVIEE</sequence>
<dbReference type="InterPro" id="IPR012337">
    <property type="entry name" value="RNaseH-like_sf"/>
</dbReference>
<feature type="non-terminal residue" evidence="2">
    <location>
        <position position="1"/>
    </location>
</feature>
<dbReference type="HOGENOM" id="CLU_080325_1_0_1"/>
<dbReference type="InParanoid" id="A0A0D0CZC4"/>
<name>A0A0D0CZC4_9AGAM</name>
<evidence type="ECO:0000313" key="3">
    <source>
        <dbReference type="Proteomes" id="UP000054538"/>
    </source>
</evidence>
<proteinExistence type="predicted"/>
<reference evidence="2 3" key="1">
    <citation type="submission" date="2014-04" db="EMBL/GenBank/DDBJ databases">
        <authorList>
            <consortium name="DOE Joint Genome Institute"/>
            <person name="Kuo A."/>
            <person name="Kohler A."/>
            <person name="Jargeat P."/>
            <person name="Nagy L.G."/>
            <person name="Floudas D."/>
            <person name="Copeland A."/>
            <person name="Barry K.W."/>
            <person name="Cichocki N."/>
            <person name="Veneault-Fourrey C."/>
            <person name="LaButti K."/>
            <person name="Lindquist E.A."/>
            <person name="Lipzen A."/>
            <person name="Lundell T."/>
            <person name="Morin E."/>
            <person name="Murat C."/>
            <person name="Sun H."/>
            <person name="Tunlid A."/>
            <person name="Henrissat B."/>
            <person name="Grigoriev I.V."/>
            <person name="Hibbett D.S."/>
            <person name="Martin F."/>
            <person name="Nordberg H.P."/>
            <person name="Cantor M.N."/>
            <person name="Hua S.X."/>
        </authorList>
    </citation>
    <scope>NUCLEOTIDE SEQUENCE [LARGE SCALE GENOMIC DNA]</scope>
    <source>
        <strain evidence="2 3">Ve08.2h10</strain>
    </source>
</reference>
<accession>A0A0D0CZC4</accession>
<reference evidence="3" key="2">
    <citation type="submission" date="2015-01" db="EMBL/GenBank/DDBJ databases">
        <title>Evolutionary Origins and Diversification of the Mycorrhizal Mutualists.</title>
        <authorList>
            <consortium name="DOE Joint Genome Institute"/>
            <consortium name="Mycorrhizal Genomics Consortium"/>
            <person name="Kohler A."/>
            <person name="Kuo A."/>
            <person name="Nagy L.G."/>
            <person name="Floudas D."/>
            <person name="Copeland A."/>
            <person name="Barry K.W."/>
            <person name="Cichocki N."/>
            <person name="Veneault-Fourrey C."/>
            <person name="LaButti K."/>
            <person name="Lindquist E.A."/>
            <person name="Lipzen A."/>
            <person name="Lundell T."/>
            <person name="Morin E."/>
            <person name="Murat C."/>
            <person name="Riley R."/>
            <person name="Ohm R."/>
            <person name="Sun H."/>
            <person name="Tunlid A."/>
            <person name="Henrissat B."/>
            <person name="Grigoriev I.V."/>
            <person name="Hibbett D.S."/>
            <person name="Martin F."/>
        </authorList>
    </citation>
    <scope>NUCLEOTIDE SEQUENCE [LARGE SCALE GENOMIC DNA]</scope>
    <source>
        <strain evidence="3">Ve08.2h10</strain>
    </source>
</reference>
<protein>
    <recommendedName>
        <fullName evidence="1">HAT C-terminal dimerisation domain-containing protein</fullName>
    </recommendedName>
</protein>
<evidence type="ECO:0000313" key="2">
    <source>
        <dbReference type="EMBL" id="KIK72839.1"/>
    </source>
</evidence>
<dbReference type="InterPro" id="IPR008906">
    <property type="entry name" value="HATC_C_dom"/>
</dbReference>
<feature type="non-terminal residue" evidence="2">
    <location>
        <position position="195"/>
    </location>
</feature>
<dbReference type="Pfam" id="PF05699">
    <property type="entry name" value="Dimer_Tnp_hAT"/>
    <property type="match status" value="1"/>
</dbReference>
<organism evidence="2 3">
    <name type="scientific">Paxillus rubicundulus Ve08.2h10</name>
    <dbReference type="NCBI Taxonomy" id="930991"/>
    <lineage>
        <taxon>Eukaryota</taxon>
        <taxon>Fungi</taxon>
        <taxon>Dikarya</taxon>
        <taxon>Basidiomycota</taxon>
        <taxon>Agaricomycotina</taxon>
        <taxon>Agaricomycetes</taxon>
        <taxon>Agaricomycetidae</taxon>
        <taxon>Boletales</taxon>
        <taxon>Paxilineae</taxon>
        <taxon>Paxillaceae</taxon>
        <taxon>Paxillus</taxon>
    </lineage>
</organism>
<dbReference type="GO" id="GO:0046983">
    <property type="term" value="F:protein dimerization activity"/>
    <property type="evidence" value="ECO:0007669"/>
    <property type="project" value="InterPro"/>
</dbReference>
<dbReference type="SUPFAM" id="SSF53098">
    <property type="entry name" value="Ribonuclease H-like"/>
    <property type="match status" value="1"/>
</dbReference>
<dbReference type="Proteomes" id="UP000054538">
    <property type="component" value="Unassembled WGS sequence"/>
</dbReference>
<dbReference type="EMBL" id="KN830385">
    <property type="protein sequence ID" value="KIK72839.1"/>
    <property type="molecule type" value="Genomic_DNA"/>
</dbReference>
<evidence type="ECO:0000259" key="1">
    <source>
        <dbReference type="Pfam" id="PF05699"/>
    </source>
</evidence>
<dbReference type="AlphaFoldDB" id="A0A0D0CZC4"/>
<gene>
    <name evidence="2" type="ORF">PAXRUDRAFT_37472</name>
</gene>
<keyword evidence="3" id="KW-1185">Reference proteome</keyword>